<sequence length="446" mass="51959">MQGKNFLFGGSSLKKRTPLVLFTKYDFEQKENSNPSNNRFSQQFNVPCQRLSNENECNSFCTPPMEEKPVSIPKAPVKHKKQPKKFDLRPKKLQYSDEELDSLNTEDSGIHLRSDHLLDRKQHTSKCNRFDPSQKRRLETKLNNNKVQTSDKENDKNIIGNTSVNVSNNGNNKIQSSSVVFNPNAEVLSQCDANLDWKGQLHWLQARRDIGLWIECCRKKCKKWRYTDDYHDPAEVPNIWYCEMNSDKSIASCDIPECPIPLAVKSTIINNAYNAGSIVWARVKGFPWWPGIVNDCPDTLTFYKQYRNSHEPVSYFVSFFNEEKLDCAWLRKQNLKPFRAYKYSQLIKRTKVYGVDYKGFLEKAYETATNALSLSILERLQRFSYVAQYEKFHDVNNNLSLSQKSITEMETDTDLDDIIPNSDNENNYMSLKEFYLNVICKNRKTD</sequence>
<dbReference type="Pfam" id="PF07496">
    <property type="entry name" value="zf-CW"/>
    <property type="match status" value="1"/>
</dbReference>
<reference evidence="7 8" key="1">
    <citation type="submission" date="2024-08" db="EMBL/GenBank/DDBJ databases">
        <authorList>
            <person name="Will J Nash"/>
            <person name="Angela Man"/>
            <person name="Seanna McTaggart"/>
            <person name="Kendall Baker"/>
            <person name="Tom Barker"/>
            <person name="Leah Catchpole"/>
            <person name="Alex Durrant"/>
            <person name="Karim Gharbi"/>
            <person name="Naomi Irish"/>
            <person name="Gemy Kaithakottil"/>
            <person name="Debby Ku"/>
            <person name="Aaliyah Providence"/>
            <person name="Felix Shaw"/>
            <person name="David Swarbreck"/>
            <person name="Chris Watkins"/>
            <person name="Ann M. McCartney"/>
            <person name="Giulio Formenti"/>
            <person name="Alice Mouton"/>
            <person name="Noel Vella"/>
            <person name="Bjorn M von Reumont"/>
            <person name="Adriana Vella"/>
            <person name="Wilfried Haerty"/>
        </authorList>
    </citation>
    <scope>NUCLEOTIDE SEQUENCE [LARGE SCALE GENOMIC DNA]</scope>
</reference>
<evidence type="ECO:0000259" key="5">
    <source>
        <dbReference type="PROSITE" id="PS50812"/>
    </source>
</evidence>
<keyword evidence="8" id="KW-1185">Reference proteome</keyword>
<dbReference type="CDD" id="cd20145">
    <property type="entry name" value="PWWP_ZCWPW1"/>
    <property type="match status" value="1"/>
</dbReference>
<dbReference type="SMART" id="SM00293">
    <property type="entry name" value="PWWP"/>
    <property type="match status" value="1"/>
</dbReference>
<dbReference type="PANTHER" id="PTHR15999:SF2">
    <property type="entry name" value="ZINC FINGER CW-TYPE PWWP DOMAIN PROTEIN 1"/>
    <property type="match status" value="1"/>
</dbReference>
<gene>
    <name evidence="7" type="ORF">XYLVIOL_LOCUS4296</name>
</gene>
<dbReference type="Gene3D" id="3.30.40.100">
    <property type="match status" value="1"/>
</dbReference>
<evidence type="ECO:0000256" key="4">
    <source>
        <dbReference type="SAM" id="MobiDB-lite"/>
    </source>
</evidence>
<dbReference type="InterPro" id="IPR011124">
    <property type="entry name" value="Znf_CW"/>
</dbReference>
<feature type="domain" description="CW-type" evidence="6">
    <location>
        <begin position="207"/>
        <end position="261"/>
    </location>
</feature>
<proteinExistence type="predicted"/>
<dbReference type="InterPro" id="IPR000313">
    <property type="entry name" value="PWWP_dom"/>
</dbReference>
<evidence type="ECO:0000259" key="6">
    <source>
        <dbReference type="PROSITE" id="PS51050"/>
    </source>
</evidence>
<keyword evidence="2" id="KW-0863">Zinc-finger</keyword>
<evidence type="ECO:0000256" key="2">
    <source>
        <dbReference type="ARBA" id="ARBA00022771"/>
    </source>
</evidence>
<keyword evidence="1" id="KW-0479">Metal-binding</keyword>
<name>A0ABP1NKX5_XYLVO</name>
<feature type="domain" description="PWWP" evidence="5">
    <location>
        <begin position="275"/>
        <end position="341"/>
    </location>
</feature>
<feature type="region of interest" description="Disordered" evidence="4">
    <location>
        <begin position="65"/>
        <end position="93"/>
    </location>
</feature>
<feature type="region of interest" description="Disordered" evidence="4">
    <location>
        <begin position="123"/>
        <end position="164"/>
    </location>
</feature>
<organism evidence="7 8">
    <name type="scientific">Xylocopa violacea</name>
    <name type="common">Violet carpenter bee</name>
    <name type="synonym">Apis violacea</name>
    <dbReference type="NCBI Taxonomy" id="135666"/>
    <lineage>
        <taxon>Eukaryota</taxon>
        <taxon>Metazoa</taxon>
        <taxon>Ecdysozoa</taxon>
        <taxon>Arthropoda</taxon>
        <taxon>Hexapoda</taxon>
        <taxon>Insecta</taxon>
        <taxon>Pterygota</taxon>
        <taxon>Neoptera</taxon>
        <taxon>Endopterygota</taxon>
        <taxon>Hymenoptera</taxon>
        <taxon>Apocrita</taxon>
        <taxon>Aculeata</taxon>
        <taxon>Apoidea</taxon>
        <taxon>Anthophila</taxon>
        <taxon>Apidae</taxon>
        <taxon>Xylocopa</taxon>
        <taxon>Xylocopa</taxon>
    </lineage>
</organism>
<dbReference type="SUPFAM" id="SSF63748">
    <property type="entry name" value="Tudor/PWWP/MBT"/>
    <property type="match status" value="1"/>
</dbReference>
<comment type="caution">
    <text evidence="7">The sequence shown here is derived from an EMBL/GenBank/DDBJ whole genome shotgun (WGS) entry which is preliminary data.</text>
</comment>
<evidence type="ECO:0000313" key="8">
    <source>
        <dbReference type="Proteomes" id="UP001642520"/>
    </source>
</evidence>
<accession>A0ABP1NKX5</accession>
<evidence type="ECO:0008006" key="9">
    <source>
        <dbReference type="Google" id="ProtNLM"/>
    </source>
</evidence>
<keyword evidence="3" id="KW-0862">Zinc</keyword>
<evidence type="ECO:0000256" key="3">
    <source>
        <dbReference type="ARBA" id="ARBA00022833"/>
    </source>
</evidence>
<dbReference type="PROSITE" id="PS51050">
    <property type="entry name" value="ZF_CW"/>
    <property type="match status" value="1"/>
</dbReference>
<dbReference type="Gene3D" id="2.30.30.140">
    <property type="match status" value="1"/>
</dbReference>
<dbReference type="PANTHER" id="PTHR15999">
    <property type="entry name" value="ZINC FINGER CW-TYPE PWWP DOMAIN PROTEIN 1"/>
    <property type="match status" value="1"/>
</dbReference>
<evidence type="ECO:0000313" key="7">
    <source>
        <dbReference type="EMBL" id="CAL7940080.1"/>
    </source>
</evidence>
<feature type="compositionally biased region" description="Basic and acidic residues" evidence="4">
    <location>
        <begin position="123"/>
        <end position="140"/>
    </location>
</feature>
<dbReference type="Pfam" id="PF00855">
    <property type="entry name" value="PWWP"/>
    <property type="match status" value="1"/>
</dbReference>
<evidence type="ECO:0000256" key="1">
    <source>
        <dbReference type="ARBA" id="ARBA00022723"/>
    </source>
</evidence>
<dbReference type="InterPro" id="IPR042778">
    <property type="entry name" value="ZCWPW1/ZCWPW2"/>
</dbReference>
<dbReference type="EMBL" id="CAXAJV020001290">
    <property type="protein sequence ID" value="CAL7940080.1"/>
    <property type="molecule type" value="Genomic_DNA"/>
</dbReference>
<dbReference type="PROSITE" id="PS50812">
    <property type="entry name" value="PWWP"/>
    <property type="match status" value="1"/>
</dbReference>
<protein>
    <recommendedName>
        <fullName evidence="9">Zinc finger CW-type PWWP domain protein 1</fullName>
    </recommendedName>
</protein>
<dbReference type="Proteomes" id="UP001642520">
    <property type="component" value="Unassembled WGS sequence"/>
</dbReference>